<keyword evidence="1" id="KW-0732">Signal</keyword>
<sequence length="216" mass="23627">MGIALFLDKNHRMSLASALLYPFMLLLPAAGSADAAVSPDEGGASSVQPVSAVWPEVEPPMEVTGYWPGVQMNEGPVGGTLLGQAFPQDARQVRVEQRMTIRISPRAAMPMPDMFFGPPGHGAPHVVERKIGKCLSAADIAGVRPGRDNRLLLLMRDRRVVSAQLDRSCRSRDFYSGFLMERSTDGRVCVDRDTLLSRSGMSCTLTRIRELVEQDD</sequence>
<gene>
    <name evidence="2" type="ORF">SAMN06296065_101443</name>
</gene>
<evidence type="ECO:0000256" key="1">
    <source>
        <dbReference type="SAM" id="SignalP"/>
    </source>
</evidence>
<evidence type="ECO:0000313" key="2">
    <source>
        <dbReference type="EMBL" id="SMP53585.1"/>
    </source>
</evidence>
<reference evidence="2 3" key="1">
    <citation type="submission" date="2017-05" db="EMBL/GenBank/DDBJ databases">
        <authorList>
            <person name="Varghese N."/>
            <person name="Submissions S."/>
        </authorList>
    </citation>
    <scope>NUCLEOTIDE SEQUENCE [LARGE SCALE GENOMIC DNA]</scope>
    <source>
        <strain evidence="2 3">SM16</strain>
    </source>
</reference>
<feature type="signal peptide" evidence="1">
    <location>
        <begin position="1"/>
        <end position="35"/>
    </location>
</feature>
<feature type="chain" id="PRO_5046524529" evidence="1">
    <location>
        <begin position="36"/>
        <end position="216"/>
    </location>
</feature>
<protein>
    <submittedName>
        <fullName evidence="2">Uncharacterized protein</fullName>
    </submittedName>
</protein>
<accession>A0ABY1Q3G0</accession>
<dbReference type="EMBL" id="FXUI01000001">
    <property type="protein sequence ID" value="SMP53585.1"/>
    <property type="molecule type" value="Genomic_DNA"/>
</dbReference>
<comment type="caution">
    <text evidence="2">The sequence shown here is derived from an EMBL/GenBank/DDBJ whole genome shotgun (WGS) entry which is preliminary data.</text>
</comment>
<evidence type="ECO:0000313" key="3">
    <source>
        <dbReference type="Proteomes" id="UP001157910"/>
    </source>
</evidence>
<organism evidence="2 3">
    <name type="scientific">Novosphingobium panipatense</name>
    <dbReference type="NCBI Taxonomy" id="428991"/>
    <lineage>
        <taxon>Bacteria</taxon>
        <taxon>Pseudomonadati</taxon>
        <taxon>Pseudomonadota</taxon>
        <taxon>Alphaproteobacteria</taxon>
        <taxon>Sphingomonadales</taxon>
        <taxon>Sphingomonadaceae</taxon>
        <taxon>Novosphingobium</taxon>
    </lineage>
</organism>
<name>A0ABY1Q3G0_9SPHN</name>
<dbReference type="Proteomes" id="UP001157910">
    <property type="component" value="Unassembled WGS sequence"/>
</dbReference>
<proteinExistence type="predicted"/>
<keyword evidence="3" id="KW-1185">Reference proteome</keyword>